<dbReference type="OrthoDB" id="6159501at2759"/>
<evidence type="ECO:0000313" key="2">
    <source>
        <dbReference type="EMBL" id="CAC5382523.1"/>
    </source>
</evidence>
<organism evidence="2 3">
    <name type="scientific">Mytilus coruscus</name>
    <name type="common">Sea mussel</name>
    <dbReference type="NCBI Taxonomy" id="42192"/>
    <lineage>
        <taxon>Eukaryota</taxon>
        <taxon>Metazoa</taxon>
        <taxon>Spiralia</taxon>
        <taxon>Lophotrochozoa</taxon>
        <taxon>Mollusca</taxon>
        <taxon>Bivalvia</taxon>
        <taxon>Autobranchia</taxon>
        <taxon>Pteriomorphia</taxon>
        <taxon>Mytilida</taxon>
        <taxon>Mytiloidea</taxon>
        <taxon>Mytilidae</taxon>
        <taxon>Mytilinae</taxon>
        <taxon>Mytilus</taxon>
    </lineage>
</organism>
<name>A0A6J8BFS9_MYTCO</name>
<dbReference type="EMBL" id="CACVKT020003236">
    <property type="protein sequence ID" value="CAC5382523.1"/>
    <property type="molecule type" value="Genomic_DNA"/>
</dbReference>
<gene>
    <name evidence="2" type="ORF">MCOR_18344</name>
</gene>
<proteinExistence type="predicted"/>
<feature type="compositionally biased region" description="Basic and acidic residues" evidence="1">
    <location>
        <begin position="120"/>
        <end position="134"/>
    </location>
</feature>
<dbReference type="AlphaFoldDB" id="A0A6J8BFS9"/>
<evidence type="ECO:0000256" key="1">
    <source>
        <dbReference type="SAM" id="MobiDB-lite"/>
    </source>
</evidence>
<feature type="region of interest" description="Disordered" evidence="1">
    <location>
        <begin position="115"/>
        <end position="139"/>
    </location>
</feature>
<sequence>MRLHLERAETNGDNTGATNRRKRQIQIDCLSLGIVTKQIVAQAARATKLGSREAIAVVEDAPVNVATGSFEVSQQDQNVRDRKALKSPSDLHSLEGVSNKKATWISSDESFFLTEEEGISPERSKTEEECDNPKRTPPPLFALHREKAVSNVDITEDQKHAIFNRLLQEQSRFGDKIKQQQKQQEKMMKRSDRHLQQIQQKISKHITRSMSLKDRKTSVIQEDQTVMSEKPLSVTDELGIKDSVRSAMLN</sequence>
<reference evidence="2 3" key="1">
    <citation type="submission" date="2020-06" db="EMBL/GenBank/DDBJ databases">
        <authorList>
            <person name="Li R."/>
            <person name="Bekaert M."/>
        </authorList>
    </citation>
    <scope>NUCLEOTIDE SEQUENCE [LARGE SCALE GENOMIC DNA]</scope>
    <source>
        <strain evidence="3">wild</strain>
    </source>
</reference>
<accession>A0A6J8BFS9</accession>
<protein>
    <submittedName>
        <fullName evidence="2">Uncharacterized protein</fullName>
    </submittedName>
</protein>
<keyword evidence="3" id="KW-1185">Reference proteome</keyword>
<dbReference type="Proteomes" id="UP000507470">
    <property type="component" value="Unassembled WGS sequence"/>
</dbReference>
<evidence type="ECO:0000313" key="3">
    <source>
        <dbReference type="Proteomes" id="UP000507470"/>
    </source>
</evidence>